<evidence type="ECO:0000256" key="4">
    <source>
        <dbReference type="ARBA" id="ARBA00011881"/>
    </source>
</evidence>
<organism evidence="9 10">
    <name type="scientific">Synchytrium endobioticum</name>
    <dbReference type="NCBI Taxonomy" id="286115"/>
    <lineage>
        <taxon>Eukaryota</taxon>
        <taxon>Fungi</taxon>
        <taxon>Fungi incertae sedis</taxon>
        <taxon>Chytridiomycota</taxon>
        <taxon>Chytridiomycota incertae sedis</taxon>
        <taxon>Chytridiomycetes</taxon>
        <taxon>Synchytriales</taxon>
        <taxon>Synchytriaceae</taxon>
        <taxon>Synchytrium</taxon>
    </lineage>
</organism>
<dbReference type="NCBIfam" id="TIGR02962">
    <property type="entry name" value="hdxy_isourate"/>
    <property type="match status" value="1"/>
</dbReference>
<dbReference type="AlphaFoldDB" id="A0A507CWE3"/>
<accession>A0A507CWE3</accession>
<feature type="domain" description="Transthyretin/hydroxyisourate hydrolase" evidence="8">
    <location>
        <begin position="4"/>
        <end position="124"/>
    </location>
</feature>
<dbReference type="InterPro" id="IPR036817">
    <property type="entry name" value="Transthyretin/HIU_hydrolase_sf"/>
</dbReference>
<comment type="caution">
    <text evidence="9">The sequence shown here is derived from an EMBL/GenBank/DDBJ whole genome shotgun (WGS) entry which is preliminary data.</text>
</comment>
<dbReference type="PROSITE" id="PS00768">
    <property type="entry name" value="TRANSTHYRETIN_1"/>
    <property type="match status" value="1"/>
</dbReference>
<dbReference type="GO" id="GO:0006144">
    <property type="term" value="P:purine nucleobase metabolic process"/>
    <property type="evidence" value="ECO:0007669"/>
    <property type="project" value="UniProtKB-KW"/>
</dbReference>
<dbReference type="VEuPathDB" id="FungiDB:SeMB42_g06199"/>
<proteinExistence type="inferred from homology"/>
<evidence type="ECO:0000256" key="3">
    <source>
        <dbReference type="ARBA" id="ARBA00009850"/>
    </source>
</evidence>
<dbReference type="CDD" id="cd05822">
    <property type="entry name" value="TLP_HIUase"/>
    <property type="match status" value="1"/>
</dbReference>
<dbReference type="InterPro" id="IPR023418">
    <property type="entry name" value="Thyroxine_BS"/>
</dbReference>
<dbReference type="PANTHER" id="PTHR10395">
    <property type="entry name" value="URICASE AND TRANSTHYRETIN-RELATED"/>
    <property type="match status" value="1"/>
</dbReference>
<evidence type="ECO:0000313" key="10">
    <source>
        <dbReference type="Proteomes" id="UP000320475"/>
    </source>
</evidence>
<evidence type="ECO:0000259" key="8">
    <source>
        <dbReference type="SMART" id="SM00095"/>
    </source>
</evidence>
<evidence type="ECO:0000313" key="9">
    <source>
        <dbReference type="EMBL" id="TPX43527.1"/>
    </source>
</evidence>
<dbReference type="Gene3D" id="2.60.40.180">
    <property type="entry name" value="Transthyretin/hydroxyisourate hydrolase domain"/>
    <property type="match status" value="1"/>
</dbReference>
<dbReference type="EC" id="3.5.2.17" evidence="7"/>
<protein>
    <recommendedName>
        <fullName evidence="7">5-hydroxyisourate hydrolase</fullName>
        <shortName evidence="7">HIU hydrolase</shortName>
        <shortName evidence="7">HIUHase</shortName>
        <ecNumber evidence="7">3.5.2.17</ecNumber>
    </recommendedName>
</protein>
<dbReference type="SMART" id="SM00095">
    <property type="entry name" value="TR_THY"/>
    <property type="match status" value="1"/>
</dbReference>
<dbReference type="SUPFAM" id="SSF49472">
    <property type="entry name" value="Transthyretin (synonym: prealbumin)"/>
    <property type="match status" value="1"/>
</dbReference>
<dbReference type="PANTHER" id="PTHR10395:SF7">
    <property type="entry name" value="5-HYDROXYISOURATE HYDROLASE"/>
    <property type="match status" value="1"/>
</dbReference>
<keyword evidence="5 7" id="KW-0659">Purine metabolism</keyword>
<dbReference type="Pfam" id="PF00576">
    <property type="entry name" value="Transthyretin"/>
    <property type="match status" value="1"/>
</dbReference>
<dbReference type="GO" id="GO:0033971">
    <property type="term" value="F:hydroxyisourate hydrolase activity"/>
    <property type="evidence" value="ECO:0007669"/>
    <property type="project" value="UniProtKB-EC"/>
</dbReference>
<evidence type="ECO:0000256" key="2">
    <source>
        <dbReference type="ARBA" id="ARBA00002704"/>
    </source>
</evidence>
<sequence>MGRITTHVLDTCNGVPAAGIDVKLSHLAAGNGLQDDTKWTVLGIGRTDADGRCKTLLVDSAQSPLPLKAGVYKLDFATAPYFETKGQKTFFPFCSISFEVPNPPQSHYHVPLLLSNFSYSTYRGS</sequence>
<evidence type="ECO:0000256" key="1">
    <source>
        <dbReference type="ARBA" id="ARBA00001043"/>
    </source>
</evidence>
<dbReference type="OrthoDB" id="10265230at2759"/>
<dbReference type="EMBL" id="QEAM01000219">
    <property type="protein sequence ID" value="TPX43527.1"/>
    <property type="molecule type" value="Genomic_DNA"/>
</dbReference>
<dbReference type="Proteomes" id="UP000320475">
    <property type="component" value="Unassembled WGS sequence"/>
</dbReference>
<comment type="function">
    <text evidence="2">Catalyzes the hydrolysis of 5-hydroxyisourate (HIU) to 2-oxo-4-hydroxy-4-carboxy-5-ureidoimidazoline (OHCU).</text>
</comment>
<dbReference type="InterPro" id="IPR014306">
    <property type="entry name" value="Hydroxyisourate_hydrolase"/>
</dbReference>
<evidence type="ECO:0000256" key="7">
    <source>
        <dbReference type="RuleBase" id="RU361270"/>
    </source>
</evidence>
<evidence type="ECO:0000256" key="6">
    <source>
        <dbReference type="ARBA" id="ARBA00022801"/>
    </source>
</evidence>
<comment type="catalytic activity">
    <reaction evidence="1 7">
        <text>5-hydroxyisourate + H2O = 5-hydroxy-2-oxo-4-ureido-2,5-dihydro-1H-imidazole-5-carboxylate + H(+)</text>
        <dbReference type="Rhea" id="RHEA:23736"/>
        <dbReference type="ChEBI" id="CHEBI:15377"/>
        <dbReference type="ChEBI" id="CHEBI:15378"/>
        <dbReference type="ChEBI" id="CHEBI:18072"/>
        <dbReference type="ChEBI" id="CHEBI:58639"/>
        <dbReference type="EC" id="3.5.2.17"/>
    </reaction>
</comment>
<comment type="similarity">
    <text evidence="3 7">Belongs to the transthyretin family. 5-hydroxyisourate hydrolase subfamily.</text>
</comment>
<gene>
    <name evidence="9" type="ORF">SeLEV6574_g05004</name>
</gene>
<comment type="subunit">
    <text evidence="4 7">Homotetramer.</text>
</comment>
<reference evidence="9 10" key="1">
    <citation type="journal article" date="2019" name="Sci. Rep.">
        <title>Comparative genomics of chytrid fungi reveal insights into the obligate biotrophic and pathogenic lifestyle of Synchytrium endobioticum.</title>
        <authorList>
            <person name="van de Vossenberg B.T.L.H."/>
            <person name="Warris S."/>
            <person name="Nguyen H.D.T."/>
            <person name="van Gent-Pelzer M.P.E."/>
            <person name="Joly D.L."/>
            <person name="van de Geest H.C."/>
            <person name="Bonants P.J.M."/>
            <person name="Smith D.S."/>
            <person name="Levesque C.A."/>
            <person name="van der Lee T.A.J."/>
        </authorList>
    </citation>
    <scope>NUCLEOTIDE SEQUENCE [LARGE SCALE GENOMIC DNA]</scope>
    <source>
        <strain evidence="9 10">LEV6574</strain>
    </source>
</reference>
<name>A0A507CWE3_9FUNG</name>
<evidence type="ECO:0000256" key="5">
    <source>
        <dbReference type="ARBA" id="ARBA00022631"/>
    </source>
</evidence>
<dbReference type="InterPro" id="IPR023416">
    <property type="entry name" value="Transthyretin/HIU_hydrolase_d"/>
</dbReference>
<keyword evidence="6 7" id="KW-0378">Hydrolase</keyword>